<dbReference type="InterPro" id="IPR002933">
    <property type="entry name" value="Peptidase_M20"/>
</dbReference>
<keyword evidence="1" id="KW-0963">Cytoplasm</keyword>
<reference evidence="9 10" key="1">
    <citation type="journal article" date="2019" name="Int. J. Syst. Evol. Microbiol.">
        <title>The Global Catalogue of Microorganisms (GCM) 10K type strain sequencing project: providing services to taxonomists for standard genome sequencing and annotation.</title>
        <authorList>
            <consortium name="The Broad Institute Genomics Platform"/>
            <consortium name="The Broad Institute Genome Sequencing Center for Infectious Disease"/>
            <person name="Wu L."/>
            <person name="Ma J."/>
        </authorList>
    </citation>
    <scope>NUCLEOTIDE SEQUENCE [LARGE SCALE GENOMIC DNA]</scope>
    <source>
        <strain evidence="9 10">JCM 13249</strain>
    </source>
</reference>
<evidence type="ECO:0000256" key="6">
    <source>
        <dbReference type="ARBA" id="ARBA00023154"/>
    </source>
</evidence>
<name>A0ABN2JUQ5_9ACTN</name>
<dbReference type="RefSeq" id="WP_344076942.1">
    <property type="nucleotide sequence ID" value="NZ_BAAALS010000003.1"/>
</dbReference>
<organism evidence="9 10">
    <name type="scientific">Luedemannella helvata</name>
    <dbReference type="NCBI Taxonomy" id="349315"/>
    <lineage>
        <taxon>Bacteria</taxon>
        <taxon>Bacillati</taxon>
        <taxon>Actinomycetota</taxon>
        <taxon>Actinomycetes</taxon>
        <taxon>Micromonosporales</taxon>
        <taxon>Micromonosporaceae</taxon>
        <taxon>Luedemannella</taxon>
    </lineage>
</organism>
<gene>
    <name evidence="9" type="ORF">GCM10009681_08110</name>
</gene>
<dbReference type="Gene3D" id="3.40.630.10">
    <property type="entry name" value="Zn peptidases"/>
    <property type="match status" value="2"/>
</dbReference>
<evidence type="ECO:0000313" key="10">
    <source>
        <dbReference type="Proteomes" id="UP001500655"/>
    </source>
</evidence>
<protein>
    <submittedName>
        <fullName evidence="9">M20/M25/M40 family metallo-hydrolase</fullName>
    </submittedName>
</protein>
<dbReference type="Gene3D" id="3.40.1160.10">
    <property type="entry name" value="Acetylglutamate kinase-like"/>
    <property type="match status" value="1"/>
</dbReference>
<dbReference type="NCBIfam" id="TIGR01902">
    <property type="entry name" value="dapE-lys-deAc"/>
    <property type="match status" value="1"/>
</dbReference>
<dbReference type="InterPro" id="IPR010175">
    <property type="entry name" value="LysK"/>
</dbReference>
<evidence type="ECO:0000256" key="1">
    <source>
        <dbReference type="ARBA" id="ARBA00022490"/>
    </source>
</evidence>
<keyword evidence="5" id="KW-0862">Zinc</keyword>
<evidence type="ECO:0000256" key="5">
    <source>
        <dbReference type="ARBA" id="ARBA00022833"/>
    </source>
</evidence>
<comment type="caution">
    <text evidence="9">The sequence shown here is derived from an EMBL/GenBank/DDBJ whole genome shotgun (WGS) entry which is preliminary data.</text>
</comment>
<dbReference type="Pfam" id="PF01546">
    <property type="entry name" value="Peptidase_M20"/>
    <property type="match status" value="1"/>
</dbReference>
<evidence type="ECO:0000256" key="7">
    <source>
        <dbReference type="ARBA" id="ARBA00023285"/>
    </source>
</evidence>
<feature type="domain" description="Aspartate/glutamate/uridylate kinase" evidence="8">
    <location>
        <begin position="16"/>
        <end position="247"/>
    </location>
</feature>
<dbReference type="SUPFAM" id="SSF53187">
    <property type="entry name" value="Zn-dependent exopeptidases"/>
    <property type="match status" value="1"/>
</dbReference>
<accession>A0ABN2JUQ5</accession>
<evidence type="ECO:0000313" key="9">
    <source>
        <dbReference type="EMBL" id="GAA1739640.1"/>
    </source>
</evidence>
<evidence type="ECO:0000256" key="4">
    <source>
        <dbReference type="ARBA" id="ARBA00022801"/>
    </source>
</evidence>
<keyword evidence="2" id="KW-0028">Amino-acid biosynthesis</keyword>
<dbReference type="Proteomes" id="UP001500655">
    <property type="component" value="Unassembled WGS sequence"/>
</dbReference>
<dbReference type="EMBL" id="BAAALS010000003">
    <property type="protein sequence ID" value="GAA1739640.1"/>
    <property type="molecule type" value="Genomic_DNA"/>
</dbReference>
<keyword evidence="3" id="KW-0479">Metal-binding</keyword>
<dbReference type="Pfam" id="PF00696">
    <property type="entry name" value="AA_kinase"/>
    <property type="match status" value="1"/>
</dbReference>
<keyword evidence="10" id="KW-1185">Reference proteome</keyword>
<dbReference type="SUPFAM" id="SSF53633">
    <property type="entry name" value="Carbamate kinase-like"/>
    <property type="match status" value="1"/>
</dbReference>
<proteinExistence type="predicted"/>
<keyword evidence="4" id="KW-0378">Hydrolase</keyword>
<dbReference type="InterPro" id="IPR050072">
    <property type="entry name" value="Peptidase_M20A"/>
</dbReference>
<evidence type="ECO:0000256" key="3">
    <source>
        <dbReference type="ARBA" id="ARBA00022723"/>
    </source>
</evidence>
<dbReference type="InterPro" id="IPR001261">
    <property type="entry name" value="ArgE/DapE_CS"/>
</dbReference>
<dbReference type="PROSITE" id="PS00758">
    <property type="entry name" value="ARGE_DAPE_CPG2_1"/>
    <property type="match status" value="1"/>
</dbReference>
<dbReference type="InterPro" id="IPR001048">
    <property type="entry name" value="Asp/Glu/Uridylate_kinase"/>
</dbReference>
<sequence>MSALGFAANTRQSALYVVKLGSASLAHETVFDELARLRARGARLLVVAGGAAGIRRHYADIGRSVRVLTLVNGDEVRYCPPEEMPYILDAYRTITLRRVAEAVAGRGLTAFTAVAADGALVTGRPNPPLKVSTDGRTRVVRDHRAGRVAGVAADRLRALLDAFDVVCVSPPVADPDGAPLNVDADVLAAELANALDADHLRLVTGTPGLLRDPADPADRITDAVPGAAGRYARGRMRQKVRAAEIALTGPADVAICGPHVVSPVTGTRFWRAPAPAPDLELLARAAEISSVSGDERELAEYLVDWCTGRGVHARVDEAGNLVATRGEGGRHRLLMLGHLDTVPYRWPARWEGDTLHARGSVDAKGCLVAYLETLAGLSVPDGCEVRVVGAVEEEITARGAFHVRDHYPADAVVIGEPSGAGALTVGYFGLLKARLTVSHPVGHTAGQGVSTAADRLHEHLALIRERIAALAPDAMLAVLGVRAMNAGDRQHGEAVLDVRVPPTVAVDDLAALVRTTAPDADPTILRATPGVSTARSTPLVKAFSRAFRERDLTPRFLAKKGSSDMNTLATTWHGVPMVAYGPGDAALDHTPYEHLPAAEFRTARQVLDIAVRNWLTARTPELVR</sequence>
<dbReference type="PANTHER" id="PTHR43808">
    <property type="entry name" value="ACETYLORNITHINE DEACETYLASE"/>
    <property type="match status" value="1"/>
</dbReference>
<evidence type="ECO:0000256" key="2">
    <source>
        <dbReference type="ARBA" id="ARBA00022605"/>
    </source>
</evidence>
<evidence type="ECO:0000259" key="8">
    <source>
        <dbReference type="Pfam" id="PF00696"/>
    </source>
</evidence>
<keyword evidence="6" id="KW-0457">Lysine biosynthesis</keyword>
<keyword evidence="7" id="KW-0170">Cobalt</keyword>
<dbReference type="InterPro" id="IPR036393">
    <property type="entry name" value="AceGlu_kinase-like_sf"/>
</dbReference>
<dbReference type="PANTHER" id="PTHR43808:SF28">
    <property type="entry name" value="[LYSW]-LYSINE_[LYSW]-ORNITHINE HYDROLASE"/>
    <property type="match status" value="1"/>
</dbReference>